<dbReference type="EMBL" id="SNRY01003849">
    <property type="protein sequence ID" value="KAA6319538.1"/>
    <property type="molecule type" value="Genomic_DNA"/>
</dbReference>
<dbReference type="CDD" id="cd01335">
    <property type="entry name" value="Radical_SAM"/>
    <property type="match status" value="1"/>
</dbReference>
<dbReference type="InterPro" id="IPR004559">
    <property type="entry name" value="HemW-like"/>
</dbReference>
<dbReference type="SFLD" id="SFLDF00288">
    <property type="entry name" value="HemN-like__clustered_with_nucl"/>
    <property type="match status" value="1"/>
</dbReference>
<evidence type="ECO:0000313" key="3">
    <source>
        <dbReference type="EMBL" id="KAA6319538.1"/>
    </source>
</evidence>
<comment type="caution">
    <text evidence="3">The sequence shown here is derived from an EMBL/GenBank/DDBJ whole genome shotgun (WGS) entry which is preliminary data.</text>
</comment>
<dbReference type="InterPro" id="IPR007197">
    <property type="entry name" value="rSAM"/>
</dbReference>
<dbReference type="GO" id="GO:0051539">
    <property type="term" value="F:4 iron, 4 sulfur cluster binding"/>
    <property type="evidence" value="ECO:0007669"/>
    <property type="project" value="InterPro"/>
</dbReference>
<dbReference type="GO" id="GO:0004109">
    <property type="term" value="F:coproporphyrinogen oxidase activity"/>
    <property type="evidence" value="ECO:0007669"/>
    <property type="project" value="InterPro"/>
</dbReference>
<accession>A0A5J4QEX2</accession>
<dbReference type="SFLD" id="SFLDS00029">
    <property type="entry name" value="Radical_SAM"/>
    <property type="match status" value="1"/>
</dbReference>
<dbReference type="Gene3D" id="3.80.30.20">
    <property type="entry name" value="tm_1862 like domain"/>
    <property type="match status" value="1"/>
</dbReference>
<dbReference type="SMART" id="SM00729">
    <property type="entry name" value="Elp3"/>
    <property type="match status" value="1"/>
</dbReference>
<comment type="similarity">
    <text evidence="1">Belongs to the anaerobic coproporphyrinogen-III oxidase family. HemW subfamily.</text>
</comment>
<dbReference type="InterPro" id="IPR034505">
    <property type="entry name" value="Coproporphyrinogen-III_oxidase"/>
</dbReference>
<organism evidence="3">
    <name type="scientific">termite gut metagenome</name>
    <dbReference type="NCBI Taxonomy" id="433724"/>
    <lineage>
        <taxon>unclassified sequences</taxon>
        <taxon>metagenomes</taxon>
        <taxon>organismal metagenomes</taxon>
    </lineage>
</organism>
<dbReference type="PANTHER" id="PTHR13932:SF5">
    <property type="entry name" value="RADICAL S-ADENOSYL METHIONINE DOMAIN-CONTAINING PROTEIN 1, MITOCHONDRIAL"/>
    <property type="match status" value="1"/>
</dbReference>
<dbReference type="InterPro" id="IPR058240">
    <property type="entry name" value="rSAM_sf"/>
</dbReference>
<gene>
    <name evidence="3" type="ORF">EZS27_030583</name>
</gene>
<keyword evidence="3" id="KW-0560">Oxidoreductase</keyword>
<dbReference type="Pfam" id="PF04055">
    <property type="entry name" value="Radical_SAM"/>
    <property type="match status" value="1"/>
</dbReference>
<dbReference type="SUPFAM" id="SSF102114">
    <property type="entry name" value="Radical SAM enzymes"/>
    <property type="match status" value="1"/>
</dbReference>
<dbReference type="InterPro" id="IPR010723">
    <property type="entry name" value="HemN_C"/>
</dbReference>
<dbReference type="SFLD" id="SFLDG01082">
    <property type="entry name" value="B12-binding_domain_containing"/>
    <property type="match status" value="1"/>
</dbReference>
<dbReference type="SFLD" id="SFLDF00562">
    <property type="entry name" value="HemN-like__clustered_with_heat"/>
    <property type="match status" value="1"/>
</dbReference>
<proteinExistence type="inferred from homology"/>
<name>A0A5J4QEX2_9ZZZZ</name>
<dbReference type="GO" id="GO:0005737">
    <property type="term" value="C:cytoplasm"/>
    <property type="evidence" value="ECO:0007669"/>
    <property type="project" value="InterPro"/>
</dbReference>
<sequence>MAGIYIHIPFCKTRCIYCDFYSSTQTALKEQYVDALCRELETRKSYLQGEPLETIYFGGGTPSLLTAGNFGRIFDTLDCVYNLKACQEITLEANPDDLSAEYLQTLSSFPFNRISIGVQTFNDDILTLLNRRHNASQAFTAVNNCRQAGFDNISIDLIYGLPGETLEILTNDLSQALSLRPEHVSAYCLTYEKGTPIYAMQQKHQVEEIDEETGVNFFAIVMDTLTEAGYEHYEISNFCRLDKHSRHNSAYWEGSAYMGCGASAHSYNGTSREWNVSSLTSYIASMKADGREHETEILDTDIRYNELIITSIRTRRGLPLQKLKAVFGGEYLTYCLRMAQKYIESGKLERNADYLRLTREGIFISDGIMSDLFRINR</sequence>
<evidence type="ECO:0000256" key="1">
    <source>
        <dbReference type="ARBA" id="ARBA00006100"/>
    </source>
</evidence>
<feature type="domain" description="Radical SAM core" evidence="2">
    <location>
        <begin position="1"/>
        <end position="231"/>
    </location>
</feature>
<dbReference type="SFLD" id="SFLDG01065">
    <property type="entry name" value="anaerobic_coproporphyrinogen-I"/>
    <property type="match status" value="1"/>
</dbReference>
<evidence type="ECO:0000259" key="2">
    <source>
        <dbReference type="PROSITE" id="PS51918"/>
    </source>
</evidence>
<dbReference type="PANTHER" id="PTHR13932">
    <property type="entry name" value="COPROPORPHYRINIGEN III OXIDASE"/>
    <property type="match status" value="1"/>
</dbReference>
<dbReference type="NCBIfam" id="TIGR00539">
    <property type="entry name" value="hemN_rel"/>
    <property type="match status" value="1"/>
</dbReference>
<dbReference type="Pfam" id="PF06969">
    <property type="entry name" value="HemN_C"/>
    <property type="match status" value="1"/>
</dbReference>
<dbReference type="AlphaFoldDB" id="A0A5J4QEX2"/>
<dbReference type="GO" id="GO:0006779">
    <property type="term" value="P:porphyrin-containing compound biosynthetic process"/>
    <property type="evidence" value="ECO:0007669"/>
    <property type="project" value="InterPro"/>
</dbReference>
<protein>
    <submittedName>
        <fullName evidence="3">Oxygen-independent coproporphyrinogen-III oxidase-like protein YqeR</fullName>
        <ecNumber evidence="3">1.3.99.-</ecNumber>
    </submittedName>
</protein>
<dbReference type="InterPro" id="IPR006638">
    <property type="entry name" value="Elp3/MiaA/NifB-like_rSAM"/>
</dbReference>
<reference evidence="3" key="1">
    <citation type="submission" date="2019-03" db="EMBL/GenBank/DDBJ databases">
        <title>Single cell metagenomics reveals metabolic interactions within the superorganism composed of flagellate Streblomastix strix and complex community of Bacteroidetes bacteria on its surface.</title>
        <authorList>
            <person name="Treitli S.C."/>
            <person name="Kolisko M."/>
            <person name="Husnik F."/>
            <person name="Keeling P."/>
            <person name="Hampl V."/>
        </authorList>
    </citation>
    <scope>NUCLEOTIDE SEQUENCE</scope>
    <source>
        <strain evidence="3">STM</strain>
    </source>
</reference>
<dbReference type="PROSITE" id="PS51918">
    <property type="entry name" value="RADICAL_SAM"/>
    <property type="match status" value="1"/>
</dbReference>
<dbReference type="EC" id="1.3.99.-" evidence="3"/>
<dbReference type="InterPro" id="IPR023404">
    <property type="entry name" value="rSAM_horseshoe"/>
</dbReference>